<keyword evidence="3" id="KW-0645">Protease</keyword>
<sequence>MLLERLCNAVGPSSYEDEVRNIIKDSIKDFVHEVNVDKMGNIIAHKKGSGKAVILDVFMDEVGFIVTAYNNDGTLKFTPLGNVQEKSIPCKNVIIGKNKINGVIGLKAIHLQNKKEREEEVDIETLSIDIGATSKEEAKKYVSIGDEVLFTTEFGILGERYIKGKALDSRVPCYALIEILKENYNADIYAIFTSQRHIGSRGAIISSCNIKSDITIVLEGALTKEEGNKIENGPSISRIDNNTICDNRFIDDIRKIGEKEKIPYQIKKYINKQNDGDSYINTGNTKGVITISIPCKYMNSPILVSCKEDIENTIRLIREYLKSL</sequence>
<gene>
    <name evidence="8" type="ORF">CLG_B2354</name>
</gene>
<dbReference type="PANTHER" id="PTHR32481">
    <property type="entry name" value="AMINOPEPTIDASE"/>
    <property type="match status" value="1"/>
</dbReference>
<evidence type="ECO:0000313" key="9">
    <source>
        <dbReference type="Proteomes" id="UP000006160"/>
    </source>
</evidence>
<dbReference type="GO" id="GO:0006508">
    <property type="term" value="P:proteolysis"/>
    <property type="evidence" value="ECO:0007669"/>
    <property type="project" value="UniProtKB-KW"/>
</dbReference>
<dbReference type="GO" id="GO:0004177">
    <property type="term" value="F:aminopeptidase activity"/>
    <property type="evidence" value="ECO:0007669"/>
    <property type="project" value="UniProtKB-UniRule"/>
</dbReference>
<evidence type="ECO:0000256" key="3">
    <source>
        <dbReference type="ARBA" id="ARBA00022670"/>
    </source>
</evidence>
<accession>A0A9P2LLY2</accession>
<organism evidence="8 9">
    <name type="scientific">Clostridium botulinum D str. 1873</name>
    <dbReference type="NCBI Taxonomy" id="592027"/>
    <lineage>
        <taxon>Bacteria</taxon>
        <taxon>Bacillati</taxon>
        <taxon>Bacillota</taxon>
        <taxon>Clostridia</taxon>
        <taxon>Eubacteriales</taxon>
        <taxon>Clostridiaceae</taxon>
        <taxon>Clostridium</taxon>
    </lineage>
</organism>
<comment type="caution">
    <text evidence="8">The sequence shown here is derived from an EMBL/GenBank/DDBJ whole genome shotgun (WGS) entry which is preliminary data.</text>
</comment>
<evidence type="ECO:0000256" key="6">
    <source>
        <dbReference type="PIRNR" id="PIRNR001123"/>
    </source>
</evidence>
<dbReference type="InterPro" id="IPR051464">
    <property type="entry name" value="Peptidase_M42_aminopept"/>
</dbReference>
<dbReference type="Pfam" id="PF05343">
    <property type="entry name" value="Peptidase_M42"/>
    <property type="match status" value="1"/>
</dbReference>
<name>A0A9P2LLY2_CLOBO</name>
<dbReference type="EMBL" id="ACSJ01000003">
    <property type="protein sequence ID" value="EES92064.1"/>
    <property type="molecule type" value="Genomic_DNA"/>
</dbReference>
<dbReference type="InterPro" id="IPR008007">
    <property type="entry name" value="Peptidase_M42"/>
</dbReference>
<protein>
    <submittedName>
        <fullName evidence="8">M42 glutamyl aminopeptidase</fullName>
    </submittedName>
</protein>
<dbReference type="PIRSF" id="PIRSF001123">
    <property type="entry name" value="PepA_GA"/>
    <property type="match status" value="1"/>
</dbReference>
<dbReference type="SUPFAM" id="SSF101821">
    <property type="entry name" value="Aminopeptidase/glucanase lid domain"/>
    <property type="match status" value="1"/>
</dbReference>
<dbReference type="RefSeq" id="WP_003374801.1">
    <property type="nucleotide sequence ID" value="NZ_ACSJ01000003.1"/>
</dbReference>
<evidence type="ECO:0000313" key="8">
    <source>
        <dbReference type="EMBL" id="EES92064.1"/>
    </source>
</evidence>
<keyword evidence="4 7" id="KW-0479">Metal-binding</keyword>
<evidence type="ECO:0000256" key="2">
    <source>
        <dbReference type="ARBA" id="ARBA00022438"/>
    </source>
</evidence>
<dbReference type="InterPro" id="IPR023367">
    <property type="entry name" value="Peptidase_M42_dom2"/>
</dbReference>
<dbReference type="Proteomes" id="UP000006160">
    <property type="component" value="Unassembled WGS sequence"/>
</dbReference>
<dbReference type="Gene3D" id="3.40.630.10">
    <property type="entry name" value="Zn peptidases"/>
    <property type="match status" value="1"/>
</dbReference>
<evidence type="ECO:0000256" key="7">
    <source>
        <dbReference type="PIRSR" id="PIRSR001123-2"/>
    </source>
</evidence>
<comment type="similarity">
    <text evidence="1 6">Belongs to the peptidase M42 family.</text>
</comment>
<dbReference type="SUPFAM" id="SSF53187">
    <property type="entry name" value="Zn-dependent exopeptidases"/>
    <property type="match status" value="1"/>
</dbReference>
<dbReference type="Gene3D" id="2.40.30.40">
    <property type="entry name" value="Peptidase M42, domain 2"/>
    <property type="match status" value="1"/>
</dbReference>
<feature type="binding site" evidence="7">
    <location>
        <position position="219"/>
    </location>
    <ligand>
        <name>Zn(2+)</name>
        <dbReference type="ChEBI" id="CHEBI:29105"/>
        <label>1</label>
    </ligand>
</feature>
<evidence type="ECO:0000256" key="5">
    <source>
        <dbReference type="ARBA" id="ARBA00022801"/>
    </source>
</evidence>
<keyword evidence="5" id="KW-0378">Hydrolase</keyword>
<feature type="binding site" evidence="7">
    <location>
        <position position="168"/>
    </location>
    <ligand>
        <name>Zn(2+)</name>
        <dbReference type="ChEBI" id="CHEBI:29105"/>
        <label>1</label>
    </ligand>
</feature>
<reference evidence="8 9" key="1">
    <citation type="submission" date="2009-10" db="EMBL/GenBank/DDBJ databases">
        <authorList>
            <person name="Shrivastava S."/>
            <person name="Brinkac L.B."/>
            <person name="Brown J.L."/>
            <person name="Bruce D.B."/>
            <person name="Detter C."/>
            <person name="Green L.D."/>
            <person name="Munk C.A."/>
            <person name="Rogers Y.C."/>
            <person name="Tapia R."/>
            <person name="Saunders E.S."/>
            <person name="Sims D.R."/>
            <person name="Smith L.A."/>
            <person name="Smith T.J."/>
            <person name="Sutton G."/>
            <person name="Brettin T."/>
        </authorList>
    </citation>
    <scope>NUCLEOTIDE SEQUENCE [LARGE SCALE GENOMIC DNA]</scope>
    <source>
        <strain evidence="9">D str. 1873</strain>
    </source>
</reference>
<dbReference type="AlphaFoldDB" id="A0A9P2LLY2"/>
<comment type="cofactor">
    <cofactor evidence="7">
        <name>a divalent metal cation</name>
        <dbReference type="ChEBI" id="CHEBI:60240"/>
    </cofactor>
    <text evidence="7">Binds 2 divalent metal cations per subunit.</text>
</comment>
<proteinExistence type="inferred from homology"/>
<dbReference type="GO" id="GO:0046872">
    <property type="term" value="F:metal ion binding"/>
    <property type="evidence" value="ECO:0007669"/>
    <property type="project" value="UniProtKB-UniRule"/>
</dbReference>
<evidence type="ECO:0000256" key="4">
    <source>
        <dbReference type="ARBA" id="ARBA00022723"/>
    </source>
</evidence>
<feature type="binding site" evidence="7">
    <location>
        <position position="168"/>
    </location>
    <ligand>
        <name>Zn(2+)</name>
        <dbReference type="ChEBI" id="CHEBI:29105"/>
        <label>2</label>
    </ligand>
</feature>
<dbReference type="PANTHER" id="PTHR32481:SF0">
    <property type="entry name" value="AMINOPEPTIDASE YPDE-RELATED"/>
    <property type="match status" value="1"/>
</dbReference>
<keyword evidence="2 8" id="KW-0031">Aminopeptidase</keyword>
<evidence type="ECO:0000256" key="1">
    <source>
        <dbReference type="ARBA" id="ARBA00006272"/>
    </source>
</evidence>